<keyword evidence="5" id="KW-0408">Iron</keyword>
<dbReference type="InterPro" id="IPR036396">
    <property type="entry name" value="Cyt_P450_sf"/>
</dbReference>
<dbReference type="GO" id="GO:0005506">
    <property type="term" value="F:iron ion binding"/>
    <property type="evidence" value="ECO:0007669"/>
    <property type="project" value="InterPro"/>
</dbReference>
<dbReference type="GO" id="GO:0016705">
    <property type="term" value="F:oxidoreductase activity, acting on paired donors, with incorporation or reduction of molecular oxygen"/>
    <property type="evidence" value="ECO:0007669"/>
    <property type="project" value="InterPro"/>
</dbReference>
<evidence type="ECO:0000256" key="5">
    <source>
        <dbReference type="ARBA" id="ARBA00023004"/>
    </source>
</evidence>
<comment type="similarity">
    <text evidence="2">Belongs to the cytochrome P450 family.</text>
</comment>
<gene>
    <name evidence="6" type="ORF">LIER_33848</name>
</gene>
<organism evidence="6 7">
    <name type="scientific">Lithospermum erythrorhizon</name>
    <name type="common">Purple gromwell</name>
    <name type="synonym">Lithospermum officinale var. erythrorhizon</name>
    <dbReference type="NCBI Taxonomy" id="34254"/>
    <lineage>
        <taxon>Eukaryota</taxon>
        <taxon>Viridiplantae</taxon>
        <taxon>Streptophyta</taxon>
        <taxon>Embryophyta</taxon>
        <taxon>Tracheophyta</taxon>
        <taxon>Spermatophyta</taxon>
        <taxon>Magnoliopsida</taxon>
        <taxon>eudicotyledons</taxon>
        <taxon>Gunneridae</taxon>
        <taxon>Pentapetalae</taxon>
        <taxon>asterids</taxon>
        <taxon>lamiids</taxon>
        <taxon>Boraginales</taxon>
        <taxon>Boraginaceae</taxon>
        <taxon>Boraginoideae</taxon>
        <taxon>Lithospermeae</taxon>
        <taxon>Lithospermum</taxon>
    </lineage>
</organism>
<dbReference type="AlphaFoldDB" id="A0AAV3S169"/>
<dbReference type="SUPFAM" id="SSF48264">
    <property type="entry name" value="Cytochrome P450"/>
    <property type="match status" value="1"/>
</dbReference>
<evidence type="ECO:0000313" key="7">
    <source>
        <dbReference type="Proteomes" id="UP001454036"/>
    </source>
</evidence>
<dbReference type="Proteomes" id="UP001454036">
    <property type="component" value="Unassembled WGS sequence"/>
</dbReference>
<proteinExistence type="inferred from homology"/>
<dbReference type="EMBL" id="BAABME010013818">
    <property type="protein sequence ID" value="GAA0186560.1"/>
    <property type="molecule type" value="Genomic_DNA"/>
</dbReference>
<evidence type="ECO:0000256" key="4">
    <source>
        <dbReference type="ARBA" id="ARBA00023002"/>
    </source>
</evidence>
<keyword evidence="4" id="KW-0560">Oxidoreductase</keyword>
<dbReference type="GO" id="GO:0020037">
    <property type="term" value="F:heme binding"/>
    <property type="evidence" value="ECO:0007669"/>
    <property type="project" value="InterPro"/>
</dbReference>
<accession>A0AAV3S169</accession>
<evidence type="ECO:0008006" key="8">
    <source>
        <dbReference type="Google" id="ProtNLM"/>
    </source>
</evidence>
<evidence type="ECO:0000256" key="3">
    <source>
        <dbReference type="ARBA" id="ARBA00022723"/>
    </source>
</evidence>
<dbReference type="GO" id="GO:0004497">
    <property type="term" value="F:monooxygenase activity"/>
    <property type="evidence" value="ECO:0007669"/>
    <property type="project" value="InterPro"/>
</dbReference>
<evidence type="ECO:0000313" key="6">
    <source>
        <dbReference type="EMBL" id="GAA0186560.1"/>
    </source>
</evidence>
<comment type="caution">
    <text evidence="6">The sequence shown here is derived from an EMBL/GenBank/DDBJ whole genome shotgun (WGS) entry which is preliminary data.</text>
</comment>
<dbReference type="InterPro" id="IPR001128">
    <property type="entry name" value="Cyt_P450"/>
</dbReference>
<name>A0AAV3S169_LITER</name>
<sequence>MIPLLDHVAKLGTVVDLQELTQRFAFDLTCVLLLDYDPLSLSAEEAILYRHALPETIWQFQRWFRIGKENNMSKSLDIADPYLANLIASKREKLKNIDTILSFQEGGKETVGVALTWFFWLIVENPIEETKIREEIMRNSNEHEVGWLSFSKVEELDKLTYLHGALCETLRLFSPVPL</sequence>
<keyword evidence="3" id="KW-0479">Metal-binding</keyword>
<comment type="cofactor">
    <cofactor evidence="1">
        <name>heme</name>
        <dbReference type="ChEBI" id="CHEBI:30413"/>
    </cofactor>
</comment>
<evidence type="ECO:0000256" key="2">
    <source>
        <dbReference type="ARBA" id="ARBA00010617"/>
    </source>
</evidence>
<evidence type="ECO:0000256" key="1">
    <source>
        <dbReference type="ARBA" id="ARBA00001971"/>
    </source>
</evidence>
<dbReference type="Gene3D" id="1.10.630.10">
    <property type="entry name" value="Cytochrome P450"/>
    <property type="match status" value="1"/>
</dbReference>
<dbReference type="PANTHER" id="PTHR24296">
    <property type="entry name" value="CYTOCHROME P450"/>
    <property type="match status" value="1"/>
</dbReference>
<protein>
    <recommendedName>
        <fullName evidence="8">Cytochrome P450</fullName>
    </recommendedName>
</protein>
<keyword evidence="7" id="KW-1185">Reference proteome</keyword>
<reference evidence="6 7" key="1">
    <citation type="submission" date="2024-01" db="EMBL/GenBank/DDBJ databases">
        <title>The complete chloroplast genome sequence of Lithospermum erythrorhizon: insights into the phylogenetic relationship among Boraginaceae species and the maternal lineages of purple gromwells.</title>
        <authorList>
            <person name="Okada T."/>
            <person name="Watanabe K."/>
        </authorList>
    </citation>
    <scope>NUCLEOTIDE SEQUENCE [LARGE SCALE GENOMIC DNA]</scope>
</reference>
<dbReference type="Pfam" id="PF00067">
    <property type="entry name" value="p450"/>
    <property type="match status" value="1"/>
</dbReference>